<reference evidence="2" key="1">
    <citation type="submission" date="2021-03" db="EMBL/GenBank/DDBJ databases">
        <authorList>
            <person name="Jaffe A."/>
        </authorList>
    </citation>
    <scope>NUCLEOTIDE SEQUENCE</scope>
    <source>
        <strain evidence="2">RIFCSPLOWO2_01_FULL_AR10_48_17</strain>
    </source>
</reference>
<reference evidence="2" key="2">
    <citation type="submission" date="2021-05" db="EMBL/GenBank/DDBJ databases">
        <title>Protein family content uncovers lineage relationships and bacterial pathway maintenance mechanisms in DPANN archaea.</title>
        <authorList>
            <person name="Castelle C.J."/>
            <person name="Meheust R."/>
            <person name="Jaffe A.L."/>
            <person name="Seitz K."/>
            <person name="Gong X."/>
            <person name="Baker B.J."/>
            <person name="Banfield J.F."/>
        </authorList>
    </citation>
    <scope>NUCLEOTIDE SEQUENCE</scope>
    <source>
        <strain evidence="2">RIFCSPLOWO2_01_FULL_AR10_48_17</strain>
    </source>
</reference>
<sequence length="500" mass="55753">MNQRAFNLFTALVSFVLIMLAVLMVNTMTRTEERAIATVADLQQQSEMQTIADLRRGDAFQYVVFRIRHLMEEYFFRTDVYIPVQKGRTWDQMVYDDFACARMGVNCGSDPGDADRVQLANWISDAITGMLYEGESRGPYLVSLEGYGAEGLIAKPNFERALTEALRYEDATGTDPHPVFELVDCAYDETDPNWRRDCPGGTFYINLRFDKIDNATYEALPRIVVTDYNVTGAVLKTSVLPRSNLRVFVPLRVFQTLARSKEIADKTLFTPHMETTLSNMHIGVCDVSSCAIERRLSSPQPSIPIPAGTGCAGTTDTATYHFAKPGAQPLPLPTVPASIINFDPNSPADMVEKLADYARRWICETARVPLAAELVSDPAERDLKLLTNPADNCVFVNTTLRPNAESRPIMMRWGGVKQFPANQAFCTMFGTAGSSAYQTYASLSFLEQNENYKVRKNSSGTYNVRIYPSWPTKPKPNFGTCYDDCDPDDLTICGSVSCNP</sequence>
<dbReference type="EMBL" id="JAGVWC010000009">
    <property type="protein sequence ID" value="MBS3061451.1"/>
    <property type="molecule type" value="Genomic_DNA"/>
</dbReference>
<accession>A0A8T4L3V9</accession>
<proteinExistence type="predicted"/>
<organism evidence="2 3">
    <name type="scientific">Candidatus Iainarchaeum sp</name>
    <dbReference type="NCBI Taxonomy" id="3101447"/>
    <lineage>
        <taxon>Archaea</taxon>
        <taxon>Candidatus Iainarchaeota</taxon>
        <taxon>Candidatus Iainarchaeia</taxon>
        <taxon>Candidatus Iainarchaeales</taxon>
        <taxon>Candidatus Iainarchaeaceae</taxon>
        <taxon>Candidatus Iainarchaeum</taxon>
    </lineage>
</organism>
<evidence type="ECO:0000313" key="3">
    <source>
        <dbReference type="Proteomes" id="UP000675968"/>
    </source>
</evidence>
<feature type="transmembrane region" description="Helical" evidence="1">
    <location>
        <begin position="6"/>
        <end position="25"/>
    </location>
</feature>
<keyword evidence="1" id="KW-0472">Membrane</keyword>
<dbReference type="AlphaFoldDB" id="A0A8T4L3V9"/>
<comment type="caution">
    <text evidence="2">The sequence shown here is derived from an EMBL/GenBank/DDBJ whole genome shotgun (WGS) entry which is preliminary data.</text>
</comment>
<dbReference type="Proteomes" id="UP000675968">
    <property type="component" value="Unassembled WGS sequence"/>
</dbReference>
<evidence type="ECO:0000256" key="1">
    <source>
        <dbReference type="SAM" id="Phobius"/>
    </source>
</evidence>
<protein>
    <submittedName>
        <fullName evidence="2">Uncharacterized protein</fullName>
    </submittedName>
</protein>
<name>A0A8T4L3V9_9ARCH</name>
<evidence type="ECO:0000313" key="2">
    <source>
        <dbReference type="EMBL" id="MBS3061451.1"/>
    </source>
</evidence>
<gene>
    <name evidence="2" type="ORF">J4215_02605</name>
</gene>
<keyword evidence="1" id="KW-0812">Transmembrane</keyword>
<keyword evidence="1" id="KW-1133">Transmembrane helix</keyword>